<dbReference type="Proteomes" id="UP001367508">
    <property type="component" value="Unassembled WGS sequence"/>
</dbReference>
<gene>
    <name evidence="1" type="ORF">VNO77_20045</name>
</gene>
<dbReference type="EMBL" id="JAYMYQ010000004">
    <property type="protein sequence ID" value="KAK7339382.1"/>
    <property type="molecule type" value="Genomic_DNA"/>
</dbReference>
<dbReference type="AlphaFoldDB" id="A0AAN9LSQ0"/>
<evidence type="ECO:0000313" key="1">
    <source>
        <dbReference type="EMBL" id="KAK7339382.1"/>
    </source>
</evidence>
<evidence type="ECO:0000313" key="2">
    <source>
        <dbReference type="Proteomes" id="UP001367508"/>
    </source>
</evidence>
<proteinExistence type="predicted"/>
<protein>
    <submittedName>
        <fullName evidence="1">Uncharacterized protein</fullName>
    </submittedName>
</protein>
<comment type="caution">
    <text evidence="1">The sequence shown here is derived from an EMBL/GenBank/DDBJ whole genome shotgun (WGS) entry which is preliminary data.</text>
</comment>
<name>A0AAN9LSQ0_CANGL</name>
<organism evidence="1 2">
    <name type="scientific">Canavalia gladiata</name>
    <name type="common">Sword bean</name>
    <name type="synonym">Dolichos gladiatus</name>
    <dbReference type="NCBI Taxonomy" id="3824"/>
    <lineage>
        <taxon>Eukaryota</taxon>
        <taxon>Viridiplantae</taxon>
        <taxon>Streptophyta</taxon>
        <taxon>Embryophyta</taxon>
        <taxon>Tracheophyta</taxon>
        <taxon>Spermatophyta</taxon>
        <taxon>Magnoliopsida</taxon>
        <taxon>eudicotyledons</taxon>
        <taxon>Gunneridae</taxon>
        <taxon>Pentapetalae</taxon>
        <taxon>rosids</taxon>
        <taxon>fabids</taxon>
        <taxon>Fabales</taxon>
        <taxon>Fabaceae</taxon>
        <taxon>Papilionoideae</taxon>
        <taxon>50 kb inversion clade</taxon>
        <taxon>NPAAA clade</taxon>
        <taxon>indigoferoid/millettioid clade</taxon>
        <taxon>Phaseoleae</taxon>
        <taxon>Canavalia</taxon>
    </lineage>
</organism>
<accession>A0AAN9LSQ0</accession>
<reference evidence="1 2" key="1">
    <citation type="submission" date="2024-01" db="EMBL/GenBank/DDBJ databases">
        <title>The genomes of 5 underutilized Papilionoideae crops provide insights into root nodulation and disease resistanc.</title>
        <authorList>
            <person name="Jiang F."/>
        </authorList>
    </citation>
    <scope>NUCLEOTIDE SEQUENCE [LARGE SCALE GENOMIC DNA]</scope>
    <source>
        <strain evidence="1">LVBAO_FW01</strain>
        <tissue evidence="1">Leaves</tissue>
    </source>
</reference>
<sequence length="154" mass="17035">MAQFVIGLATMYSLIGSGRAQDHLKLNLLRTSESFTDFGPLATVVVKPTVGDNFPDIYTDLGTVPEAYLKKLRLNTAGIQQYDSFDEFSGELWNALQINKKGTKADSAVIKRTATVASGHFVNTWHNIKHLREARCFSVIFWSTVSPLFAAGIH</sequence>
<keyword evidence="2" id="KW-1185">Reference proteome</keyword>